<dbReference type="InterPro" id="IPR036514">
    <property type="entry name" value="SGNH_hydro_sf"/>
</dbReference>
<dbReference type="CDD" id="cd01822">
    <property type="entry name" value="Lysophospholipase_L1_like"/>
    <property type="match status" value="1"/>
</dbReference>
<dbReference type="PROSITE" id="PS01098">
    <property type="entry name" value="LIPASE_GDSL_SER"/>
    <property type="match status" value="1"/>
</dbReference>
<reference evidence="3" key="1">
    <citation type="journal article" date="2019" name="Int. J. Syst. Evol. Microbiol.">
        <title>The Global Catalogue of Microorganisms (GCM) 10K type strain sequencing project: providing services to taxonomists for standard genome sequencing and annotation.</title>
        <authorList>
            <consortium name="The Broad Institute Genomics Platform"/>
            <consortium name="The Broad Institute Genome Sequencing Center for Infectious Disease"/>
            <person name="Wu L."/>
            <person name="Ma J."/>
        </authorList>
    </citation>
    <scope>NUCLEOTIDE SEQUENCE [LARGE SCALE GENOMIC DNA]</scope>
    <source>
        <strain evidence="3">CCM 7435</strain>
    </source>
</reference>
<dbReference type="EMBL" id="JBHUHD010000001">
    <property type="protein sequence ID" value="MFD2141945.1"/>
    <property type="molecule type" value="Genomic_DNA"/>
</dbReference>
<proteinExistence type="predicted"/>
<evidence type="ECO:0000313" key="2">
    <source>
        <dbReference type="EMBL" id="MFD2141945.1"/>
    </source>
</evidence>
<dbReference type="Proteomes" id="UP001597299">
    <property type="component" value="Unassembled WGS sequence"/>
</dbReference>
<protein>
    <submittedName>
        <fullName evidence="2">Arylesterase</fullName>
    </submittedName>
</protein>
<name>A0ABW4Z056_9HYPH</name>
<dbReference type="PANTHER" id="PTHR30383">
    <property type="entry name" value="THIOESTERASE 1/PROTEASE 1/LYSOPHOSPHOLIPASE L1"/>
    <property type="match status" value="1"/>
</dbReference>
<dbReference type="InterPro" id="IPR008265">
    <property type="entry name" value="Lipase_GDSL_AS"/>
</dbReference>
<comment type="caution">
    <text evidence="2">The sequence shown here is derived from an EMBL/GenBank/DDBJ whole genome shotgun (WGS) entry which is preliminary data.</text>
</comment>
<evidence type="ECO:0000313" key="3">
    <source>
        <dbReference type="Proteomes" id="UP001597299"/>
    </source>
</evidence>
<evidence type="ECO:0000259" key="1">
    <source>
        <dbReference type="Pfam" id="PF13472"/>
    </source>
</evidence>
<dbReference type="Gene3D" id="3.40.50.1110">
    <property type="entry name" value="SGNH hydrolase"/>
    <property type="match status" value="1"/>
</dbReference>
<dbReference type="InterPro" id="IPR051532">
    <property type="entry name" value="Ester_Hydrolysis_Enzymes"/>
</dbReference>
<sequence>MAAAFMTSGRLGFLVRVAPVVLWLMLVGAAQAETLRLVAFGDSLTAGFRLSPGDAFPARLQAALRERGHDVVVSNAGVSGNTATSGLERLERAVPRGTDGVILELGANDALRGLDLALTERALDTIITRLKARGIPVLLAGMWAPSRKGLIYMSDFHALYPRLARKHGIPLYPFFLSGVAGNPSLNLPDRMHPNAAGVEVIVARILPTVENWLAGIRTAEAARPGGG</sequence>
<feature type="domain" description="SGNH hydrolase-type esterase" evidence="1">
    <location>
        <begin position="39"/>
        <end position="198"/>
    </location>
</feature>
<dbReference type="InterPro" id="IPR013830">
    <property type="entry name" value="SGNH_hydro"/>
</dbReference>
<dbReference type="RefSeq" id="WP_213351640.1">
    <property type="nucleotide sequence ID" value="NZ_JBHUHD010000001.1"/>
</dbReference>
<dbReference type="SUPFAM" id="SSF52266">
    <property type="entry name" value="SGNH hydrolase"/>
    <property type="match status" value="1"/>
</dbReference>
<keyword evidence="3" id="KW-1185">Reference proteome</keyword>
<gene>
    <name evidence="2" type="ORF">ACFSNC_16170</name>
</gene>
<organism evidence="2 3">
    <name type="scientific">Ancylobacter oerskovii</name>
    <dbReference type="NCBI Taxonomy" id="459519"/>
    <lineage>
        <taxon>Bacteria</taxon>
        <taxon>Pseudomonadati</taxon>
        <taxon>Pseudomonadota</taxon>
        <taxon>Alphaproteobacteria</taxon>
        <taxon>Hyphomicrobiales</taxon>
        <taxon>Xanthobacteraceae</taxon>
        <taxon>Ancylobacter</taxon>
    </lineage>
</organism>
<accession>A0ABW4Z056</accession>
<dbReference type="PANTHER" id="PTHR30383:SF24">
    <property type="entry name" value="THIOESTERASE 1_PROTEASE 1_LYSOPHOSPHOLIPASE L1"/>
    <property type="match status" value="1"/>
</dbReference>
<dbReference type="Pfam" id="PF13472">
    <property type="entry name" value="Lipase_GDSL_2"/>
    <property type="match status" value="1"/>
</dbReference>